<comment type="caution">
    <text evidence="2">The sequence shown here is derived from an EMBL/GenBank/DDBJ whole genome shotgun (WGS) entry which is preliminary data.</text>
</comment>
<feature type="region of interest" description="Disordered" evidence="1">
    <location>
        <begin position="1"/>
        <end position="82"/>
    </location>
</feature>
<organism evidence="2 3">
    <name type="scientific">Eumeta variegata</name>
    <name type="common">Bagworm moth</name>
    <name type="synonym">Eumeta japonica</name>
    <dbReference type="NCBI Taxonomy" id="151549"/>
    <lineage>
        <taxon>Eukaryota</taxon>
        <taxon>Metazoa</taxon>
        <taxon>Ecdysozoa</taxon>
        <taxon>Arthropoda</taxon>
        <taxon>Hexapoda</taxon>
        <taxon>Insecta</taxon>
        <taxon>Pterygota</taxon>
        <taxon>Neoptera</taxon>
        <taxon>Endopterygota</taxon>
        <taxon>Lepidoptera</taxon>
        <taxon>Glossata</taxon>
        <taxon>Ditrysia</taxon>
        <taxon>Tineoidea</taxon>
        <taxon>Psychidae</taxon>
        <taxon>Oiketicinae</taxon>
        <taxon>Eumeta</taxon>
    </lineage>
</organism>
<reference evidence="2 3" key="1">
    <citation type="journal article" date="2019" name="Commun. Biol.">
        <title>The bagworm genome reveals a unique fibroin gene that provides high tensile strength.</title>
        <authorList>
            <person name="Kono N."/>
            <person name="Nakamura H."/>
            <person name="Ohtoshi R."/>
            <person name="Tomita M."/>
            <person name="Numata K."/>
            <person name="Arakawa K."/>
        </authorList>
    </citation>
    <scope>NUCLEOTIDE SEQUENCE [LARGE SCALE GENOMIC DNA]</scope>
</reference>
<evidence type="ECO:0000313" key="3">
    <source>
        <dbReference type="Proteomes" id="UP000299102"/>
    </source>
</evidence>
<gene>
    <name evidence="2" type="ORF">EVAR_14645_1</name>
</gene>
<sequence length="119" mass="12661">MPLAKHDERAAGEIDKPRDGGSARPVRSAATSNGIPARPRPVAGGRSRFFSARPDNSAAPSRHDLISPPDAGRTAPDVCADSSTRVIRPPRRRRGSVNGPLVGVDVEFYVNRNTNTPLA</sequence>
<keyword evidence="3" id="KW-1185">Reference proteome</keyword>
<feature type="compositionally biased region" description="Basic and acidic residues" evidence="1">
    <location>
        <begin position="1"/>
        <end position="21"/>
    </location>
</feature>
<name>A0A4C1U3I7_EUMVA</name>
<evidence type="ECO:0000256" key="1">
    <source>
        <dbReference type="SAM" id="MobiDB-lite"/>
    </source>
</evidence>
<protein>
    <submittedName>
        <fullName evidence="2">Uncharacterized protein</fullName>
    </submittedName>
</protein>
<dbReference type="AlphaFoldDB" id="A0A4C1U3I7"/>
<accession>A0A4C1U3I7</accession>
<evidence type="ECO:0000313" key="2">
    <source>
        <dbReference type="EMBL" id="GBP20396.1"/>
    </source>
</evidence>
<proteinExistence type="predicted"/>
<dbReference type="EMBL" id="BGZK01000118">
    <property type="protein sequence ID" value="GBP20396.1"/>
    <property type="molecule type" value="Genomic_DNA"/>
</dbReference>
<dbReference type="Proteomes" id="UP000299102">
    <property type="component" value="Unassembled WGS sequence"/>
</dbReference>